<feature type="region of interest" description="Disordered" evidence="4">
    <location>
        <begin position="298"/>
        <end position="356"/>
    </location>
</feature>
<feature type="compositionally biased region" description="Polar residues" evidence="4">
    <location>
        <begin position="412"/>
        <end position="422"/>
    </location>
</feature>
<feature type="compositionally biased region" description="Polar residues" evidence="4">
    <location>
        <begin position="322"/>
        <end position="335"/>
    </location>
</feature>
<dbReference type="PROSITE" id="PS50002">
    <property type="entry name" value="SH3"/>
    <property type="match status" value="1"/>
</dbReference>
<dbReference type="GO" id="GO:0030479">
    <property type="term" value="C:actin cortical patch"/>
    <property type="evidence" value="ECO:0007669"/>
    <property type="project" value="TreeGrafter"/>
</dbReference>
<reference evidence="6" key="1">
    <citation type="submission" date="2020-11" db="EMBL/GenBank/DDBJ databases">
        <authorList>
            <consortium name="DOE Joint Genome Institute"/>
            <person name="Ahrendt S."/>
            <person name="Riley R."/>
            <person name="Andreopoulos W."/>
            <person name="Labutti K."/>
            <person name="Pangilinan J."/>
            <person name="Ruiz-Duenas F.J."/>
            <person name="Barrasa J.M."/>
            <person name="Sanchez-Garcia M."/>
            <person name="Camarero S."/>
            <person name="Miyauchi S."/>
            <person name="Serrano A."/>
            <person name="Linde D."/>
            <person name="Babiker R."/>
            <person name="Drula E."/>
            <person name="Ayuso-Fernandez I."/>
            <person name="Pacheco R."/>
            <person name="Padilla G."/>
            <person name="Ferreira P."/>
            <person name="Barriuso J."/>
            <person name="Kellner H."/>
            <person name="Castanera R."/>
            <person name="Alfaro M."/>
            <person name="Ramirez L."/>
            <person name="Pisabarro A.G."/>
            <person name="Kuo A."/>
            <person name="Tritt A."/>
            <person name="Lipzen A."/>
            <person name="He G."/>
            <person name="Yan M."/>
            <person name="Ng V."/>
            <person name="Cullen D."/>
            <person name="Martin F."/>
            <person name="Rosso M.-N."/>
            <person name="Henrissat B."/>
            <person name="Hibbett D."/>
            <person name="Martinez A.T."/>
            <person name="Grigoriev I.V."/>
        </authorList>
    </citation>
    <scope>NUCLEOTIDE SEQUENCE</scope>
    <source>
        <strain evidence="6">CBS 506.95</strain>
    </source>
</reference>
<keyword evidence="7" id="KW-1185">Reference proteome</keyword>
<comment type="similarity">
    <text evidence="1">Belongs to the SH3YL1 family.</text>
</comment>
<sequence length="482" mass="50852">MKFSNPLTPPLPKECLKAAKIFRSFVDENNNGLDGLIPREVLANAKGFAIITVLKAGVLVSARGGSGVVIVKLDTGAWSAPSAIGIAGLGFGGQFGAEMTDIVIVLNSRAAINAFMAAGSLTLGGSMGLAIGPTGRNSQLSGAVNSSGAAAMYSYSRSRGLFGGVSIEGSVIIERQDTNKAAYGSPVTVRMLLNGTVKSPAWALPLVEAIETCTCPPTSAKLSTRSGHERSASFLLRRKQANRISFPPSSWGAESDNGSYFTHSAPHLVSRSMTSAEPASSLTSLPSVADSLFESNSIPSPSLFPGPSQNTDAQPTRIAAKGSSSRKVPYSSTYIFTPPPPIQKSDDTSPCFPTSPISLPPQYQSLYLDYPSLNEEDEDMYASEGERDGIHPMTTSVSRHELRAGDPVPGKSNGNAPQQSGGPTKVLALFDFEAHEDGDLSFKEGDIIEVTRKSDNTDDWWKGKTVSGHEGIFPANYVKPCN</sequence>
<dbReference type="PANTHER" id="PTHR15629">
    <property type="entry name" value="SH3YL1 PROTEIN"/>
    <property type="match status" value="1"/>
</dbReference>
<dbReference type="Proteomes" id="UP000807306">
    <property type="component" value="Unassembled WGS sequence"/>
</dbReference>
<evidence type="ECO:0000256" key="2">
    <source>
        <dbReference type="ARBA" id="ARBA00022443"/>
    </source>
</evidence>
<feature type="domain" description="SH3" evidence="5">
    <location>
        <begin position="421"/>
        <end position="482"/>
    </location>
</feature>
<evidence type="ECO:0000259" key="5">
    <source>
        <dbReference type="PROSITE" id="PS50002"/>
    </source>
</evidence>
<dbReference type="InterPro" id="IPR036028">
    <property type="entry name" value="SH3-like_dom_sf"/>
</dbReference>
<evidence type="ECO:0000313" key="7">
    <source>
        <dbReference type="Proteomes" id="UP000807306"/>
    </source>
</evidence>
<evidence type="ECO:0000313" key="6">
    <source>
        <dbReference type="EMBL" id="KAF9524065.1"/>
    </source>
</evidence>
<proteinExistence type="inferred from homology"/>
<dbReference type="GO" id="GO:0051017">
    <property type="term" value="P:actin filament bundle assembly"/>
    <property type="evidence" value="ECO:0007669"/>
    <property type="project" value="TreeGrafter"/>
</dbReference>
<dbReference type="SUPFAM" id="SSF50044">
    <property type="entry name" value="SH3-domain"/>
    <property type="match status" value="1"/>
</dbReference>
<dbReference type="Pfam" id="PF04366">
    <property type="entry name" value="Ysc84"/>
    <property type="match status" value="1"/>
</dbReference>
<accession>A0A9P6E7T0</accession>
<name>A0A9P6E7T0_9AGAR</name>
<dbReference type="AlphaFoldDB" id="A0A9P6E7T0"/>
<evidence type="ECO:0000256" key="3">
    <source>
        <dbReference type="PROSITE-ProRule" id="PRU00192"/>
    </source>
</evidence>
<dbReference type="InterPro" id="IPR033643">
    <property type="entry name" value="SYLF_SH3YL1-like"/>
</dbReference>
<dbReference type="PANTHER" id="PTHR15629:SF2">
    <property type="entry name" value="SH3 DOMAIN-CONTAINING YSC84-LIKE PROTEIN 1"/>
    <property type="match status" value="1"/>
</dbReference>
<gene>
    <name evidence="6" type="ORF">CPB83DRAFT_898211</name>
</gene>
<dbReference type="EMBL" id="MU157905">
    <property type="protein sequence ID" value="KAF9524065.1"/>
    <property type="molecule type" value="Genomic_DNA"/>
</dbReference>
<feature type="region of interest" description="Disordered" evidence="4">
    <location>
        <begin position="383"/>
        <end position="423"/>
    </location>
</feature>
<dbReference type="InterPro" id="IPR001452">
    <property type="entry name" value="SH3_domain"/>
</dbReference>
<organism evidence="6 7">
    <name type="scientific">Crepidotus variabilis</name>
    <dbReference type="NCBI Taxonomy" id="179855"/>
    <lineage>
        <taxon>Eukaryota</taxon>
        <taxon>Fungi</taxon>
        <taxon>Dikarya</taxon>
        <taxon>Basidiomycota</taxon>
        <taxon>Agaricomycotina</taxon>
        <taxon>Agaricomycetes</taxon>
        <taxon>Agaricomycetidae</taxon>
        <taxon>Agaricales</taxon>
        <taxon>Agaricineae</taxon>
        <taxon>Crepidotaceae</taxon>
        <taxon>Crepidotus</taxon>
    </lineage>
</organism>
<dbReference type="OrthoDB" id="443981at2759"/>
<dbReference type="GO" id="GO:0035091">
    <property type="term" value="F:phosphatidylinositol binding"/>
    <property type="evidence" value="ECO:0007669"/>
    <property type="project" value="TreeGrafter"/>
</dbReference>
<dbReference type="GO" id="GO:0051666">
    <property type="term" value="P:actin cortical patch localization"/>
    <property type="evidence" value="ECO:0007669"/>
    <property type="project" value="TreeGrafter"/>
</dbReference>
<protein>
    <recommendedName>
        <fullName evidence="5">SH3 domain-containing protein</fullName>
    </recommendedName>
</protein>
<dbReference type="FunFam" id="2.30.30.40:FF:000100">
    <property type="entry name" value="SH3 domain-containing YSC84-like protein 1"/>
    <property type="match status" value="1"/>
</dbReference>
<evidence type="ECO:0000256" key="4">
    <source>
        <dbReference type="SAM" id="MobiDB-lite"/>
    </source>
</evidence>
<dbReference type="SMART" id="SM00326">
    <property type="entry name" value="SH3"/>
    <property type="match status" value="1"/>
</dbReference>
<dbReference type="GO" id="GO:0051015">
    <property type="term" value="F:actin filament binding"/>
    <property type="evidence" value="ECO:0007669"/>
    <property type="project" value="TreeGrafter"/>
</dbReference>
<dbReference type="CDD" id="cd11525">
    <property type="entry name" value="SYLF_SH3YL1_like"/>
    <property type="match status" value="1"/>
</dbReference>
<dbReference type="PRINTS" id="PR00452">
    <property type="entry name" value="SH3DOMAIN"/>
</dbReference>
<evidence type="ECO:0000256" key="1">
    <source>
        <dbReference type="ARBA" id="ARBA00007761"/>
    </source>
</evidence>
<comment type="caution">
    <text evidence="6">The sequence shown here is derived from an EMBL/GenBank/DDBJ whole genome shotgun (WGS) entry which is preliminary data.</text>
</comment>
<dbReference type="InterPro" id="IPR007461">
    <property type="entry name" value="Ysc84_actin-binding"/>
</dbReference>
<dbReference type="InterPro" id="IPR051702">
    <property type="entry name" value="SH3_domain_YSC84-like"/>
</dbReference>
<dbReference type="Gene3D" id="2.30.30.40">
    <property type="entry name" value="SH3 Domains"/>
    <property type="match status" value="1"/>
</dbReference>
<keyword evidence="2 3" id="KW-0728">SH3 domain</keyword>
<dbReference type="Pfam" id="PF00018">
    <property type="entry name" value="SH3_1"/>
    <property type="match status" value="1"/>
</dbReference>